<evidence type="ECO:0000313" key="2">
    <source>
        <dbReference type="EMBL" id="KAG7564247.1"/>
    </source>
</evidence>
<sequence length="96" mass="10757">MPPSREKIGPNPPDSSTSRTQDQFLMAAVKESHRLVSSIRPNHTTHHRRGKAPTTASSPDLITGVEDQSKRAAAENPRSMQEEREEGEERERLSLK</sequence>
<dbReference type="Proteomes" id="UP000694251">
    <property type="component" value="Chromosome 10"/>
</dbReference>
<organism evidence="2 3">
    <name type="scientific">Arabidopsis suecica</name>
    <name type="common">Swedish thale-cress</name>
    <name type="synonym">Cardaminopsis suecica</name>
    <dbReference type="NCBI Taxonomy" id="45249"/>
    <lineage>
        <taxon>Eukaryota</taxon>
        <taxon>Viridiplantae</taxon>
        <taxon>Streptophyta</taxon>
        <taxon>Embryophyta</taxon>
        <taxon>Tracheophyta</taxon>
        <taxon>Spermatophyta</taxon>
        <taxon>Magnoliopsida</taxon>
        <taxon>eudicotyledons</taxon>
        <taxon>Gunneridae</taxon>
        <taxon>Pentapetalae</taxon>
        <taxon>rosids</taxon>
        <taxon>malvids</taxon>
        <taxon>Brassicales</taxon>
        <taxon>Brassicaceae</taxon>
        <taxon>Camelineae</taxon>
        <taxon>Arabidopsis</taxon>
    </lineage>
</organism>
<evidence type="ECO:0000313" key="3">
    <source>
        <dbReference type="Proteomes" id="UP000694251"/>
    </source>
</evidence>
<feature type="region of interest" description="Disordered" evidence="1">
    <location>
        <begin position="1"/>
        <end position="96"/>
    </location>
</feature>
<dbReference type="EMBL" id="JAEFBJ010000010">
    <property type="protein sequence ID" value="KAG7564247.1"/>
    <property type="molecule type" value="Genomic_DNA"/>
</dbReference>
<protein>
    <submittedName>
        <fullName evidence="2">Uncharacterized protein</fullName>
    </submittedName>
</protein>
<feature type="compositionally biased region" description="Polar residues" evidence="1">
    <location>
        <begin position="14"/>
        <end position="23"/>
    </location>
</feature>
<proteinExistence type="predicted"/>
<gene>
    <name evidence="2" type="ORF">ISN44_As10g010160</name>
</gene>
<evidence type="ECO:0000256" key="1">
    <source>
        <dbReference type="SAM" id="MobiDB-lite"/>
    </source>
</evidence>
<dbReference type="AlphaFoldDB" id="A0A8T1ZXE2"/>
<reference evidence="2 3" key="1">
    <citation type="submission" date="2020-12" db="EMBL/GenBank/DDBJ databases">
        <title>Concerted genomic and epigenomic changes stabilize Arabidopsis allopolyploids.</title>
        <authorList>
            <person name="Chen Z."/>
        </authorList>
    </citation>
    <scope>NUCLEOTIDE SEQUENCE [LARGE SCALE GENOMIC DNA]</scope>
    <source>
        <strain evidence="2">As9502</strain>
        <tissue evidence="2">Leaf</tissue>
    </source>
</reference>
<accession>A0A8T1ZXE2</accession>
<name>A0A8T1ZXE2_ARASU</name>
<feature type="compositionally biased region" description="Basic and acidic residues" evidence="1">
    <location>
        <begin position="87"/>
        <end position="96"/>
    </location>
</feature>
<comment type="caution">
    <text evidence="2">The sequence shown here is derived from an EMBL/GenBank/DDBJ whole genome shotgun (WGS) entry which is preliminary data.</text>
</comment>
<keyword evidence="3" id="KW-1185">Reference proteome</keyword>